<name>A0AAN7RPZ2_MYCAM</name>
<evidence type="ECO:0000313" key="2">
    <source>
        <dbReference type="Proteomes" id="UP001333110"/>
    </source>
</evidence>
<sequence length="255" mass="29202">MQNLAPGMEQPHPPIQAEDDYLESSLTENDLGVLAGNNMKKDTSTFVEMVAQHIQGCSSKSAANRSMEAIIPPLIICTLDVKEAWLPVFNVITALCVPGHIPLRMRIRGRAGLWFAHLHIVKIDSAFSSCIEEKLRVHFIQQDVHRHSASSSIQHLKQQIHISENVHHYGYHLGKECKKDISDLEYKYLMEGCKEDGAKLFSVVRSERTRHKLKYRKFQLNIRKTSFTARVIEHWNRLPRKVVESPSLEILKDMS</sequence>
<gene>
    <name evidence="1" type="ORF">QYF61_000392</name>
</gene>
<keyword evidence="2" id="KW-1185">Reference proteome</keyword>
<dbReference type="EMBL" id="JAUNZN010000053">
    <property type="protein sequence ID" value="KAK4805786.1"/>
    <property type="molecule type" value="Genomic_DNA"/>
</dbReference>
<accession>A0AAN7RPZ2</accession>
<dbReference type="Proteomes" id="UP001333110">
    <property type="component" value="Unassembled WGS sequence"/>
</dbReference>
<evidence type="ECO:0000313" key="1">
    <source>
        <dbReference type="EMBL" id="KAK4805786.1"/>
    </source>
</evidence>
<proteinExistence type="predicted"/>
<dbReference type="AlphaFoldDB" id="A0AAN7RPZ2"/>
<reference evidence="1 2" key="1">
    <citation type="journal article" date="2023" name="J. Hered.">
        <title>Chromosome-level genome of the wood stork (Mycteria americana) provides insight into avian chromosome evolution.</title>
        <authorList>
            <person name="Flamio R. Jr."/>
            <person name="Ramstad K.M."/>
        </authorList>
    </citation>
    <scope>NUCLEOTIDE SEQUENCE [LARGE SCALE GENOMIC DNA]</scope>
    <source>
        <strain evidence="1">JAX WOST 10</strain>
    </source>
</reference>
<comment type="caution">
    <text evidence="1">The sequence shown here is derived from an EMBL/GenBank/DDBJ whole genome shotgun (WGS) entry which is preliminary data.</text>
</comment>
<organism evidence="1 2">
    <name type="scientific">Mycteria americana</name>
    <name type="common">Wood stork</name>
    <dbReference type="NCBI Taxonomy" id="33587"/>
    <lineage>
        <taxon>Eukaryota</taxon>
        <taxon>Metazoa</taxon>
        <taxon>Chordata</taxon>
        <taxon>Craniata</taxon>
        <taxon>Vertebrata</taxon>
        <taxon>Euteleostomi</taxon>
        <taxon>Archelosauria</taxon>
        <taxon>Archosauria</taxon>
        <taxon>Dinosauria</taxon>
        <taxon>Saurischia</taxon>
        <taxon>Theropoda</taxon>
        <taxon>Coelurosauria</taxon>
        <taxon>Aves</taxon>
        <taxon>Neognathae</taxon>
        <taxon>Neoaves</taxon>
        <taxon>Aequornithes</taxon>
        <taxon>Ciconiiformes</taxon>
        <taxon>Ciconiidae</taxon>
        <taxon>Mycteria</taxon>
    </lineage>
</organism>
<protein>
    <submittedName>
        <fullName evidence="1">Uncharacterized protein</fullName>
    </submittedName>
</protein>